<keyword evidence="2" id="KW-0808">Transferase</keyword>
<protein>
    <submittedName>
        <fullName evidence="5">Class I SAM-dependent RNA methyltransferase</fullName>
    </submittedName>
</protein>
<dbReference type="InterPro" id="IPR000241">
    <property type="entry name" value="RlmKL-like_Mtase"/>
</dbReference>
<dbReference type="InterPro" id="IPR054170">
    <property type="entry name" value="RlmL_1st"/>
</dbReference>
<dbReference type="EMBL" id="BAAADM010000054">
    <property type="protein sequence ID" value="GAA0444515.1"/>
    <property type="molecule type" value="Genomic_DNA"/>
</dbReference>
<dbReference type="GO" id="GO:0008168">
    <property type="term" value="F:methyltransferase activity"/>
    <property type="evidence" value="ECO:0007669"/>
    <property type="project" value="UniProtKB-KW"/>
</dbReference>
<dbReference type="Pfam" id="PF22020">
    <property type="entry name" value="RlmL_1st"/>
    <property type="match status" value="1"/>
</dbReference>
<dbReference type="PANTHER" id="PTHR47313:SF1">
    <property type="entry name" value="RIBOSOMAL RNA LARGE SUBUNIT METHYLTRANSFERASE K_L"/>
    <property type="match status" value="1"/>
</dbReference>
<dbReference type="Proteomes" id="UP001501459">
    <property type="component" value="Unassembled WGS sequence"/>
</dbReference>
<reference evidence="5 6" key="1">
    <citation type="journal article" date="2019" name="Int. J. Syst. Evol. Microbiol.">
        <title>The Global Catalogue of Microorganisms (GCM) 10K type strain sequencing project: providing services to taxonomists for standard genome sequencing and annotation.</title>
        <authorList>
            <consortium name="The Broad Institute Genomics Platform"/>
            <consortium name="The Broad Institute Genome Sequencing Center for Infectious Disease"/>
            <person name="Wu L."/>
            <person name="Ma J."/>
        </authorList>
    </citation>
    <scope>NUCLEOTIDE SEQUENCE [LARGE SCALE GENOMIC DNA]</scope>
    <source>
        <strain evidence="5 6">JCM 12149</strain>
    </source>
</reference>
<keyword evidence="6" id="KW-1185">Reference proteome</keyword>
<dbReference type="SUPFAM" id="SSF53335">
    <property type="entry name" value="S-adenosyl-L-methionine-dependent methyltransferases"/>
    <property type="match status" value="1"/>
</dbReference>
<dbReference type="InterPro" id="IPR029063">
    <property type="entry name" value="SAM-dependent_MTases_sf"/>
</dbReference>
<evidence type="ECO:0000256" key="2">
    <source>
        <dbReference type="ARBA" id="ARBA00022679"/>
    </source>
</evidence>
<dbReference type="PANTHER" id="PTHR47313">
    <property type="entry name" value="RIBOSOMAL RNA LARGE SUBUNIT METHYLTRANSFERASE K/L"/>
    <property type="match status" value="1"/>
</dbReference>
<organism evidence="5 6">
    <name type="scientific">Lentibacillus halophilus</name>
    <dbReference type="NCBI Taxonomy" id="295065"/>
    <lineage>
        <taxon>Bacteria</taxon>
        <taxon>Bacillati</taxon>
        <taxon>Bacillota</taxon>
        <taxon>Bacilli</taxon>
        <taxon>Bacillales</taxon>
        <taxon>Bacillaceae</taxon>
        <taxon>Lentibacillus</taxon>
    </lineage>
</organism>
<dbReference type="PROSITE" id="PS01261">
    <property type="entry name" value="UPF0020"/>
    <property type="match status" value="1"/>
</dbReference>
<dbReference type="InterPro" id="IPR004114">
    <property type="entry name" value="THUMP_dom"/>
</dbReference>
<sequence>MVQQITLIATAAMGLESVVASEVKQLGYDVQVENGKVTFEAPVNAVPRCNLWLRSADRVKWQVGRFHAVTFDELFEKTKALPWESIISEDGSFPVTGKSIKSGLHSVPDCQAIVKKSIAERLKWKYGVAGHLAETGALFKVEVALHKDEATLTIDTSGSGLHKRGYRVNQGEAPLKETMAAALILLTNWKPDYTLIDPFCGSGTIPIEAALIGQNIAPGFNRSFASEEWGSIKNKYWKEAFEEVEDKADYDRPLAITGSDIDENMVRSAHDNAMEAGLSDLITWKQMRVQDLSIQNKNGYLIGNPPYGERVGNRDEIADIYRQLGRTMNHYPSWSVYLMTAFDDFEKEYGQQATKKRKLFNGFIETNYYQYFGVKQH</sequence>
<feature type="domain" description="THUMP" evidence="4">
    <location>
        <begin position="45"/>
        <end position="156"/>
    </location>
</feature>
<dbReference type="Pfam" id="PF02926">
    <property type="entry name" value="THUMP"/>
    <property type="match status" value="1"/>
</dbReference>
<evidence type="ECO:0000313" key="5">
    <source>
        <dbReference type="EMBL" id="GAA0444515.1"/>
    </source>
</evidence>
<dbReference type="GO" id="GO:0032259">
    <property type="term" value="P:methylation"/>
    <property type="evidence" value="ECO:0007669"/>
    <property type="project" value="UniProtKB-KW"/>
</dbReference>
<evidence type="ECO:0000256" key="3">
    <source>
        <dbReference type="PROSITE-ProRule" id="PRU00529"/>
    </source>
</evidence>
<dbReference type="InterPro" id="IPR053943">
    <property type="entry name" value="RlmKL-like_Mtase_CS"/>
</dbReference>
<dbReference type="SMART" id="SM00981">
    <property type="entry name" value="THUMP"/>
    <property type="match status" value="1"/>
</dbReference>
<evidence type="ECO:0000256" key="1">
    <source>
        <dbReference type="ARBA" id="ARBA00022603"/>
    </source>
</evidence>
<accession>A0ABN0ZDS2</accession>
<dbReference type="Gene3D" id="3.40.50.150">
    <property type="entry name" value="Vaccinia Virus protein VP39"/>
    <property type="match status" value="1"/>
</dbReference>
<dbReference type="Pfam" id="PF01170">
    <property type="entry name" value="UPF0020"/>
    <property type="match status" value="1"/>
</dbReference>
<dbReference type="PROSITE" id="PS51165">
    <property type="entry name" value="THUMP"/>
    <property type="match status" value="1"/>
</dbReference>
<dbReference type="CDD" id="cd11715">
    <property type="entry name" value="THUMP_AdoMetMT"/>
    <property type="match status" value="1"/>
</dbReference>
<evidence type="ECO:0000259" key="4">
    <source>
        <dbReference type="PROSITE" id="PS51165"/>
    </source>
</evidence>
<evidence type="ECO:0000313" key="6">
    <source>
        <dbReference type="Proteomes" id="UP001501459"/>
    </source>
</evidence>
<name>A0ABN0ZDS2_9BACI</name>
<comment type="caution">
    <text evidence="5">The sequence shown here is derived from an EMBL/GenBank/DDBJ whole genome shotgun (WGS) entry which is preliminary data.</text>
</comment>
<gene>
    <name evidence="5" type="ORF">GCM10008983_22390</name>
</gene>
<keyword evidence="3" id="KW-0694">RNA-binding</keyword>
<dbReference type="RefSeq" id="WP_343753151.1">
    <property type="nucleotide sequence ID" value="NZ_BAAADM010000054.1"/>
</dbReference>
<proteinExistence type="predicted"/>
<keyword evidence="1 5" id="KW-0489">Methyltransferase</keyword>
<dbReference type="Gene3D" id="3.30.2130.30">
    <property type="match status" value="1"/>
</dbReference>